<feature type="non-terminal residue" evidence="1">
    <location>
        <position position="200"/>
    </location>
</feature>
<protein>
    <recommendedName>
        <fullName evidence="2">DUF5723 domain-containing protein</fullName>
    </recommendedName>
</protein>
<evidence type="ECO:0000313" key="1">
    <source>
        <dbReference type="EMBL" id="SVC79080.1"/>
    </source>
</evidence>
<dbReference type="EMBL" id="UINC01111110">
    <property type="protein sequence ID" value="SVC79080.1"/>
    <property type="molecule type" value="Genomic_DNA"/>
</dbReference>
<proteinExistence type="predicted"/>
<sequence length="200" mass="22302">MSKYLLKPTLLLLIISNIGWAQIDQPYPPLNLVSIPTAGTLPRGSFTFESLVIKNGGIVSRLSVGFTDNFSFGVSYGVQNLIGDNKPSMNKTTPEVQIKYRVFDESEKMPAIVYGLDTQGRGSYHSLNTILINGKDSIHTLNRYDQKSWGIYMVMSKNWNLLGNLGLHVGINKSLSENDDGDNDFNIFLGFDKELNRSFS</sequence>
<reference evidence="1" key="1">
    <citation type="submission" date="2018-05" db="EMBL/GenBank/DDBJ databases">
        <authorList>
            <person name="Lanie J.A."/>
            <person name="Ng W.-L."/>
            <person name="Kazmierczak K.M."/>
            <person name="Andrzejewski T.M."/>
            <person name="Davidsen T.M."/>
            <person name="Wayne K.J."/>
            <person name="Tettelin H."/>
            <person name="Glass J.I."/>
            <person name="Rusch D."/>
            <person name="Podicherti R."/>
            <person name="Tsui H.-C.T."/>
            <person name="Winkler M.E."/>
        </authorList>
    </citation>
    <scope>NUCLEOTIDE SEQUENCE</scope>
</reference>
<accession>A0A382Q271</accession>
<dbReference type="AlphaFoldDB" id="A0A382Q271"/>
<gene>
    <name evidence="1" type="ORF">METZ01_LOCUS331934</name>
</gene>
<name>A0A382Q271_9ZZZZ</name>
<evidence type="ECO:0008006" key="2">
    <source>
        <dbReference type="Google" id="ProtNLM"/>
    </source>
</evidence>
<organism evidence="1">
    <name type="scientific">marine metagenome</name>
    <dbReference type="NCBI Taxonomy" id="408172"/>
    <lineage>
        <taxon>unclassified sequences</taxon>
        <taxon>metagenomes</taxon>
        <taxon>ecological metagenomes</taxon>
    </lineage>
</organism>